<reference evidence="6 7" key="1">
    <citation type="submission" date="2016-10" db="EMBL/GenBank/DDBJ databases">
        <authorList>
            <person name="de Groot N.N."/>
        </authorList>
    </citation>
    <scope>NUCLEOTIDE SEQUENCE [LARGE SCALE GENOMIC DNA]</scope>
    <source>
        <strain evidence="6 7">D15d</strain>
    </source>
</reference>
<evidence type="ECO:0000256" key="4">
    <source>
        <dbReference type="ARBA" id="ARBA00022840"/>
    </source>
</evidence>
<dbReference type="FunFam" id="3.40.50.300:FF:000032">
    <property type="entry name" value="Export ABC transporter ATP-binding protein"/>
    <property type="match status" value="1"/>
</dbReference>
<dbReference type="InterPro" id="IPR017871">
    <property type="entry name" value="ABC_transporter-like_CS"/>
</dbReference>
<dbReference type="GO" id="GO:0022857">
    <property type="term" value="F:transmembrane transporter activity"/>
    <property type="evidence" value="ECO:0007669"/>
    <property type="project" value="UniProtKB-ARBA"/>
</dbReference>
<dbReference type="Pfam" id="PF00005">
    <property type="entry name" value="ABC_tran"/>
    <property type="match status" value="1"/>
</dbReference>
<evidence type="ECO:0000313" key="6">
    <source>
        <dbReference type="EMBL" id="SEF63870.1"/>
    </source>
</evidence>
<dbReference type="InterPro" id="IPR017911">
    <property type="entry name" value="MacB-like_ATP-bd"/>
</dbReference>
<dbReference type="InterPro" id="IPR027417">
    <property type="entry name" value="P-loop_NTPase"/>
</dbReference>
<dbReference type="CDD" id="cd03255">
    <property type="entry name" value="ABC_MJ0796_LolCDE_FtsE"/>
    <property type="match status" value="1"/>
</dbReference>
<sequence>MIIINNLKKVFETGDYKKEALAGIDLTVNEGEMIAIMGPSGSGKTTLLNVIGCMDSNFIGDVIVKGNNIRKISKGKLEKIRRDNISFVFQDYALLDNYSAYENVEMPLLIKRRKNRKERVVELLDKLDIKNEASKKPSKMSGGQRQRVAIARALAMDNDILLCDEPTGALDQKTGEDVMEILRSINKEGKTIIIVTHDENVANKTDRIIRIVDGKIIKDEIIKN</sequence>
<dbReference type="InterPro" id="IPR003439">
    <property type="entry name" value="ABC_transporter-like_ATP-bd"/>
</dbReference>
<protein>
    <submittedName>
        <fullName evidence="6">Putative ABC transport system ATP-binding protein</fullName>
    </submittedName>
</protein>
<evidence type="ECO:0000259" key="5">
    <source>
        <dbReference type="PROSITE" id="PS50893"/>
    </source>
</evidence>
<dbReference type="SMART" id="SM00382">
    <property type="entry name" value="AAA"/>
    <property type="match status" value="1"/>
</dbReference>
<dbReference type="GO" id="GO:0016887">
    <property type="term" value="F:ATP hydrolysis activity"/>
    <property type="evidence" value="ECO:0007669"/>
    <property type="project" value="InterPro"/>
</dbReference>
<proteinExistence type="inferred from homology"/>
<dbReference type="PROSITE" id="PS00211">
    <property type="entry name" value="ABC_TRANSPORTER_1"/>
    <property type="match status" value="1"/>
</dbReference>
<keyword evidence="4 6" id="KW-0067">ATP-binding</keyword>
<dbReference type="PROSITE" id="PS50893">
    <property type="entry name" value="ABC_TRANSPORTER_2"/>
    <property type="match status" value="1"/>
</dbReference>
<name>A0A1H5TM61_9FIRM</name>
<gene>
    <name evidence="6" type="ORF">SAMN05216537_10520</name>
</gene>
<evidence type="ECO:0000313" key="7">
    <source>
        <dbReference type="Proteomes" id="UP000236726"/>
    </source>
</evidence>
<dbReference type="InterPro" id="IPR003593">
    <property type="entry name" value="AAA+_ATPase"/>
</dbReference>
<organism evidence="6 7">
    <name type="scientific">Lachnospira multipara</name>
    <dbReference type="NCBI Taxonomy" id="28051"/>
    <lineage>
        <taxon>Bacteria</taxon>
        <taxon>Bacillati</taxon>
        <taxon>Bacillota</taxon>
        <taxon>Clostridia</taxon>
        <taxon>Lachnospirales</taxon>
        <taxon>Lachnospiraceae</taxon>
        <taxon>Lachnospira</taxon>
    </lineage>
</organism>
<dbReference type="PANTHER" id="PTHR42798">
    <property type="entry name" value="LIPOPROTEIN-RELEASING SYSTEM ATP-BINDING PROTEIN LOLD"/>
    <property type="match status" value="1"/>
</dbReference>
<dbReference type="SUPFAM" id="SSF52540">
    <property type="entry name" value="P-loop containing nucleoside triphosphate hydrolases"/>
    <property type="match status" value="1"/>
</dbReference>
<dbReference type="RefSeq" id="WP_103952498.1">
    <property type="nucleotide sequence ID" value="NZ_FNUL01000005.1"/>
</dbReference>
<dbReference type="EMBL" id="FNUL01000005">
    <property type="protein sequence ID" value="SEF63870.1"/>
    <property type="molecule type" value="Genomic_DNA"/>
</dbReference>
<keyword evidence="2" id="KW-0813">Transport</keyword>
<accession>A0A1H5TM61</accession>
<evidence type="ECO:0000256" key="3">
    <source>
        <dbReference type="ARBA" id="ARBA00022741"/>
    </source>
</evidence>
<evidence type="ECO:0000256" key="1">
    <source>
        <dbReference type="ARBA" id="ARBA00005417"/>
    </source>
</evidence>
<comment type="similarity">
    <text evidence="1">Belongs to the ABC transporter superfamily.</text>
</comment>
<feature type="domain" description="ABC transporter" evidence="5">
    <location>
        <begin position="2"/>
        <end position="221"/>
    </location>
</feature>
<dbReference type="GO" id="GO:0098796">
    <property type="term" value="C:membrane protein complex"/>
    <property type="evidence" value="ECO:0007669"/>
    <property type="project" value="UniProtKB-ARBA"/>
</dbReference>
<evidence type="ECO:0000256" key="2">
    <source>
        <dbReference type="ARBA" id="ARBA00022448"/>
    </source>
</evidence>
<dbReference type="Gene3D" id="3.40.50.300">
    <property type="entry name" value="P-loop containing nucleotide triphosphate hydrolases"/>
    <property type="match status" value="1"/>
</dbReference>
<keyword evidence="3" id="KW-0547">Nucleotide-binding</keyword>
<keyword evidence="7" id="KW-1185">Reference proteome</keyword>
<dbReference type="GO" id="GO:0005524">
    <property type="term" value="F:ATP binding"/>
    <property type="evidence" value="ECO:0007669"/>
    <property type="project" value="UniProtKB-KW"/>
</dbReference>
<dbReference type="Proteomes" id="UP000236726">
    <property type="component" value="Unassembled WGS sequence"/>
</dbReference>
<dbReference type="PANTHER" id="PTHR42798:SF6">
    <property type="entry name" value="CELL DIVISION ATP-BINDING PROTEIN FTSE"/>
    <property type="match status" value="1"/>
</dbReference>
<dbReference type="AlphaFoldDB" id="A0A1H5TM61"/>